<feature type="domain" description="Large ribosomal subunit protein uL30-like ferredoxin-like fold" evidence="5">
    <location>
        <begin position="3"/>
        <end position="52"/>
    </location>
</feature>
<dbReference type="InterPro" id="IPR036919">
    <property type="entry name" value="Ribo_uL30_ferredoxin-like_sf"/>
</dbReference>
<comment type="subunit">
    <text evidence="4">Part of the 50S ribosomal subunit.</text>
</comment>
<dbReference type="AlphaFoldDB" id="A0A811T3Q2"/>
<proteinExistence type="inferred from homology"/>
<organism evidence="6 7">
    <name type="scientific">Candidatus Argoarchaeum ethanivorans</name>
    <dbReference type="NCBI Taxonomy" id="2608793"/>
    <lineage>
        <taxon>Archaea</taxon>
        <taxon>Methanobacteriati</taxon>
        <taxon>Methanobacteriota</taxon>
        <taxon>Stenosarchaea group</taxon>
        <taxon>Methanomicrobia</taxon>
        <taxon>Methanosarcinales</taxon>
        <taxon>Methanosarcinales incertae sedis</taxon>
        <taxon>GOM Arc I cluster</taxon>
        <taxon>Candidatus Argoarchaeum</taxon>
    </lineage>
</organism>
<evidence type="ECO:0000256" key="1">
    <source>
        <dbReference type="ARBA" id="ARBA00007594"/>
    </source>
</evidence>
<dbReference type="InterPro" id="IPR016082">
    <property type="entry name" value="Ribosomal_uL30_ferredoxin-like"/>
</dbReference>
<comment type="caution">
    <text evidence="6">The sequence shown here is derived from an EMBL/GenBank/DDBJ whole genome shotgun (WGS) entry which is preliminary data.</text>
</comment>
<protein>
    <recommendedName>
        <fullName evidence="4">Large ribosomal subunit protein uL30</fullName>
    </recommendedName>
</protein>
<dbReference type="InterPro" id="IPR035808">
    <property type="entry name" value="Ribosomal_uL30_euk_arc"/>
</dbReference>
<dbReference type="Proteomes" id="UP000639006">
    <property type="component" value="Unassembled WGS sequence"/>
</dbReference>
<dbReference type="InterPro" id="IPR018038">
    <property type="entry name" value="Ribosomal_uL30_CS"/>
</dbReference>
<dbReference type="GO" id="GO:0003735">
    <property type="term" value="F:structural constituent of ribosome"/>
    <property type="evidence" value="ECO:0007669"/>
    <property type="project" value="UniProtKB-UniRule"/>
</dbReference>
<dbReference type="InterPro" id="IPR005997">
    <property type="entry name" value="Ribosomal_uL30_arc"/>
</dbReference>
<dbReference type="CDD" id="cd01657">
    <property type="entry name" value="Ribosomal_L7_archeal_euk"/>
    <property type="match status" value="1"/>
</dbReference>
<keyword evidence="2 4" id="KW-0689">Ribosomal protein</keyword>
<dbReference type="HAMAP" id="MF_01371_A">
    <property type="entry name" value="Ribosomal_uL30_A"/>
    <property type="match status" value="1"/>
</dbReference>
<evidence type="ECO:0000313" key="6">
    <source>
        <dbReference type="EMBL" id="CAD6491774.1"/>
    </source>
</evidence>
<evidence type="ECO:0000259" key="5">
    <source>
        <dbReference type="Pfam" id="PF00327"/>
    </source>
</evidence>
<sequence>MYAAIRIRGSVNTRSEVEDTLRMLRLNRVNHCVVVDENPHYKGMIQKVTSYIAWGEITSESLALILKNRGELTGRVKITDDYVAENTTYASIDELSEAVCSGRTILKNVPKLRCVFRLHPPRKGHRGIKKTYTEGGALGYHGKEIASLLKKMR</sequence>
<evidence type="ECO:0000256" key="2">
    <source>
        <dbReference type="ARBA" id="ARBA00022980"/>
    </source>
</evidence>
<dbReference type="EMBL" id="CAJHIQ010000006">
    <property type="protein sequence ID" value="CAD6491774.1"/>
    <property type="molecule type" value="Genomic_DNA"/>
</dbReference>
<keyword evidence="3 4" id="KW-0687">Ribonucleoprotein</keyword>
<dbReference type="SUPFAM" id="SSF55129">
    <property type="entry name" value="Ribosomal protein L30p/L7e"/>
    <property type="match status" value="1"/>
</dbReference>
<name>A0A811T3Q2_9EURY</name>
<comment type="similarity">
    <text evidence="1 4">Belongs to the universal ribosomal protein uL30 family.</text>
</comment>
<dbReference type="PANTHER" id="PTHR11524">
    <property type="entry name" value="60S RIBOSOMAL PROTEIN L7"/>
    <property type="match status" value="1"/>
</dbReference>
<evidence type="ECO:0000256" key="3">
    <source>
        <dbReference type="ARBA" id="ARBA00023274"/>
    </source>
</evidence>
<dbReference type="GO" id="GO:0000463">
    <property type="term" value="P:maturation of LSU-rRNA from tricistronic rRNA transcript (SSU-rRNA, 5.8S rRNA, LSU-rRNA)"/>
    <property type="evidence" value="ECO:0007669"/>
    <property type="project" value="TreeGrafter"/>
</dbReference>
<dbReference type="GO" id="GO:0022625">
    <property type="term" value="C:cytosolic large ribosomal subunit"/>
    <property type="evidence" value="ECO:0007669"/>
    <property type="project" value="UniProtKB-UniRule"/>
</dbReference>
<dbReference type="Gene3D" id="3.30.1390.20">
    <property type="entry name" value="Ribosomal protein L30, ferredoxin-like fold domain"/>
    <property type="match status" value="1"/>
</dbReference>
<accession>A0A811T3Q2</accession>
<evidence type="ECO:0000256" key="4">
    <source>
        <dbReference type="HAMAP-Rule" id="MF_01371"/>
    </source>
</evidence>
<dbReference type="NCBIfam" id="NF004711">
    <property type="entry name" value="PRK06049.1"/>
    <property type="match status" value="1"/>
</dbReference>
<reference evidence="6" key="1">
    <citation type="submission" date="2020-10" db="EMBL/GenBank/DDBJ databases">
        <authorList>
            <person name="Hahn C.J."/>
            <person name="Laso-Perez R."/>
            <person name="Vulcano F."/>
            <person name="Vaziourakis K.-M."/>
            <person name="Stokke R."/>
            <person name="Steen I.H."/>
            <person name="Teske A."/>
            <person name="Boetius A."/>
            <person name="Liebeke M."/>
            <person name="Amann R."/>
            <person name="Knittel K."/>
        </authorList>
    </citation>
    <scope>NUCLEOTIDE SEQUENCE</scope>
    <source>
        <strain evidence="6">Gfbio:e3339647-f889-4370-9287-4fb5cb688e4c:AG392M11_GoMArc1</strain>
    </source>
</reference>
<gene>
    <name evidence="4" type="primary">rpl30</name>
    <name evidence="6" type="ORF">DIAAKJNI_00143</name>
</gene>
<dbReference type="PROSITE" id="PS00634">
    <property type="entry name" value="RIBOSOMAL_L30"/>
    <property type="match status" value="1"/>
</dbReference>
<dbReference type="Pfam" id="PF00327">
    <property type="entry name" value="Ribosomal_L30"/>
    <property type="match status" value="1"/>
</dbReference>
<dbReference type="Gene3D" id="1.10.15.30">
    <property type="match status" value="1"/>
</dbReference>
<dbReference type="GO" id="GO:0003723">
    <property type="term" value="F:RNA binding"/>
    <property type="evidence" value="ECO:0007669"/>
    <property type="project" value="TreeGrafter"/>
</dbReference>
<dbReference type="GO" id="GO:0006412">
    <property type="term" value="P:translation"/>
    <property type="evidence" value="ECO:0007669"/>
    <property type="project" value="UniProtKB-UniRule"/>
</dbReference>
<evidence type="ECO:0000313" key="7">
    <source>
        <dbReference type="Proteomes" id="UP000639006"/>
    </source>
</evidence>
<dbReference type="PANTHER" id="PTHR11524:SF16">
    <property type="entry name" value="LARGE RIBOSOMAL SUBUNIT PROTEIN UL30"/>
    <property type="match status" value="1"/>
</dbReference>
<dbReference type="NCBIfam" id="TIGR01309">
    <property type="entry name" value="uL30_arch"/>
    <property type="match status" value="1"/>
</dbReference>
<dbReference type="InterPro" id="IPR039699">
    <property type="entry name" value="Ribosomal_uL30"/>
</dbReference>